<dbReference type="AlphaFoldDB" id="A0A0C2KJ71"/>
<dbReference type="EMBL" id="KN840432">
    <property type="protein sequence ID" value="KIJ57427.1"/>
    <property type="molecule type" value="Genomic_DNA"/>
</dbReference>
<protein>
    <submittedName>
        <fullName evidence="2">Uncharacterized protein</fullName>
    </submittedName>
</protein>
<gene>
    <name evidence="2" type="ORF">HYDPIDRAFT_35152</name>
</gene>
<feature type="region of interest" description="Disordered" evidence="1">
    <location>
        <begin position="1"/>
        <end position="28"/>
    </location>
</feature>
<evidence type="ECO:0000256" key="1">
    <source>
        <dbReference type="SAM" id="MobiDB-lite"/>
    </source>
</evidence>
<organism evidence="2 3">
    <name type="scientific">Hydnomerulius pinastri MD-312</name>
    <dbReference type="NCBI Taxonomy" id="994086"/>
    <lineage>
        <taxon>Eukaryota</taxon>
        <taxon>Fungi</taxon>
        <taxon>Dikarya</taxon>
        <taxon>Basidiomycota</taxon>
        <taxon>Agaricomycotina</taxon>
        <taxon>Agaricomycetes</taxon>
        <taxon>Agaricomycetidae</taxon>
        <taxon>Boletales</taxon>
        <taxon>Boletales incertae sedis</taxon>
        <taxon>Leucogyrophana</taxon>
    </lineage>
</organism>
<feature type="region of interest" description="Disordered" evidence="1">
    <location>
        <begin position="69"/>
        <end position="172"/>
    </location>
</feature>
<reference evidence="2 3" key="1">
    <citation type="submission" date="2014-04" db="EMBL/GenBank/DDBJ databases">
        <title>Evolutionary Origins and Diversification of the Mycorrhizal Mutualists.</title>
        <authorList>
            <consortium name="DOE Joint Genome Institute"/>
            <consortium name="Mycorrhizal Genomics Consortium"/>
            <person name="Kohler A."/>
            <person name="Kuo A."/>
            <person name="Nagy L.G."/>
            <person name="Floudas D."/>
            <person name="Copeland A."/>
            <person name="Barry K.W."/>
            <person name="Cichocki N."/>
            <person name="Veneault-Fourrey C."/>
            <person name="LaButti K."/>
            <person name="Lindquist E.A."/>
            <person name="Lipzen A."/>
            <person name="Lundell T."/>
            <person name="Morin E."/>
            <person name="Murat C."/>
            <person name="Riley R."/>
            <person name="Ohm R."/>
            <person name="Sun H."/>
            <person name="Tunlid A."/>
            <person name="Henrissat B."/>
            <person name="Grigoriev I.V."/>
            <person name="Hibbett D.S."/>
            <person name="Martin F."/>
        </authorList>
    </citation>
    <scope>NUCLEOTIDE SEQUENCE [LARGE SCALE GENOMIC DNA]</scope>
    <source>
        <strain evidence="2 3">MD-312</strain>
    </source>
</reference>
<evidence type="ECO:0000313" key="3">
    <source>
        <dbReference type="Proteomes" id="UP000053820"/>
    </source>
</evidence>
<feature type="non-terminal residue" evidence="2">
    <location>
        <position position="1"/>
    </location>
</feature>
<accession>A0A0C2KJ71</accession>
<name>A0A0C2KJ71_9AGAM</name>
<dbReference type="Proteomes" id="UP000053820">
    <property type="component" value="Unassembled WGS sequence"/>
</dbReference>
<sequence length="251" mass="26771">LDDDEEDFAGVFSLAEEKEEQEDEAAAAYEQEIEDAVEQLTCGPLIDDSAVDLVAEDLKNLVVSDATRGMATSSTNTTAAASSTATTAAGAVENSGDTEDFTEQLEGVDSTSDDESPPFMPKANARSAAGKSTASKKKLEASSTTSQKSKTKSSGKLKGLETSTALQSEPEGEVLFEDEISQLFDYGIDVSNIPGRSSKHKLFPSGPRRELVVNFTPPQNDHSNPVENQLVSHPVLDQIQCAYLIVAMVFL</sequence>
<dbReference type="HOGENOM" id="CLU_1107263_0_0_1"/>
<feature type="compositionally biased region" description="Acidic residues" evidence="1">
    <location>
        <begin position="17"/>
        <end position="28"/>
    </location>
</feature>
<proteinExistence type="predicted"/>
<keyword evidence="3" id="KW-1185">Reference proteome</keyword>
<feature type="compositionally biased region" description="Low complexity" evidence="1">
    <location>
        <begin position="71"/>
        <end position="89"/>
    </location>
</feature>
<evidence type="ECO:0000313" key="2">
    <source>
        <dbReference type="EMBL" id="KIJ57427.1"/>
    </source>
</evidence>